<name>A0A3P6SQ19_CYLGO</name>
<reference evidence="1 2" key="1">
    <citation type="submission" date="2018-11" db="EMBL/GenBank/DDBJ databases">
        <authorList>
            <consortium name="Pathogen Informatics"/>
        </authorList>
    </citation>
    <scope>NUCLEOTIDE SEQUENCE [LARGE SCALE GENOMIC DNA]</scope>
</reference>
<proteinExistence type="predicted"/>
<accession>A0A3P6SQ19</accession>
<sequence length="83" mass="9757">MRCLEDFLLENLQRLRHPTKHIMIHVSKLCTTSPYRVELFQHHQESEVIEVTTLKAEKNADHPKEGRIERMKAANIVQLLVLT</sequence>
<dbReference type="EMBL" id="UYRV01025688">
    <property type="protein sequence ID" value="VDK77952.1"/>
    <property type="molecule type" value="Genomic_DNA"/>
</dbReference>
<dbReference type="AlphaFoldDB" id="A0A3P6SQ19"/>
<protein>
    <submittedName>
        <fullName evidence="1">Uncharacterized protein</fullName>
    </submittedName>
</protein>
<organism evidence="1 2">
    <name type="scientific">Cylicostephanus goldi</name>
    <name type="common">Nematode worm</name>
    <dbReference type="NCBI Taxonomy" id="71465"/>
    <lineage>
        <taxon>Eukaryota</taxon>
        <taxon>Metazoa</taxon>
        <taxon>Ecdysozoa</taxon>
        <taxon>Nematoda</taxon>
        <taxon>Chromadorea</taxon>
        <taxon>Rhabditida</taxon>
        <taxon>Rhabditina</taxon>
        <taxon>Rhabditomorpha</taxon>
        <taxon>Strongyloidea</taxon>
        <taxon>Strongylidae</taxon>
        <taxon>Cylicostephanus</taxon>
    </lineage>
</organism>
<keyword evidence="2" id="KW-1185">Reference proteome</keyword>
<evidence type="ECO:0000313" key="1">
    <source>
        <dbReference type="EMBL" id="VDK77952.1"/>
    </source>
</evidence>
<dbReference type="Proteomes" id="UP000271889">
    <property type="component" value="Unassembled WGS sequence"/>
</dbReference>
<gene>
    <name evidence="1" type="ORF">CGOC_LOCUS7407</name>
</gene>
<evidence type="ECO:0000313" key="2">
    <source>
        <dbReference type="Proteomes" id="UP000271889"/>
    </source>
</evidence>